<reference evidence="2 3" key="1">
    <citation type="journal article" date="2020" name="Nat. Food">
        <title>A phased Vanilla planifolia genome enables genetic improvement of flavour and production.</title>
        <authorList>
            <person name="Hasing T."/>
            <person name="Tang H."/>
            <person name="Brym M."/>
            <person name="Khazi F."/>
            <person name="Huang T."/>
            <person name="Chambers A.H."/>
        </authorList>
    </citation>
    <scope>NUCLEOTIDE SEQUENCE [LARGE SCALE GENOMIC DNA]</scope>
    <source>
        <tissue evidence="2">Leaf</tissue>
    </source>
</reference>
<sequence>MPRSDVLPKIFKQDPPTIDDVGLLFFFFLRELKGGGADLKYFWGAFRVVRRKESHQKPLLNVMDHAIPPFPIGFSPFSRHGRPEPAKEKFTREQDHEVTSKR</sequence>
<feature type="compositionally biased region" description="Basic and acidic residues" evidence="1">
    <location>
        <begin position="81"/>
        <end position="102"/>
    </location>
</feature>
<protein>
    <submittedName>
        <fullName evidence="2">Uncharacterized protein</fullName>
    </submittedName>
</protein>
<gene>
    <name evidence="2" type="ORF">HPP92_011025</name>
</gene>
<accession>A0A835R4U7</accession>
<proteinExistence type="predicted"/>
<comment type="caution">
    <text evidence="2">The sequence shown here is derived from an EMBL/GenBank/DDBJ whole genome shotgun (WGS) entry which is preliminary data.</text>
</comment>
<evidence type="ECO:0000256" key="1">
    <source>
        <dbReference type="SAM" id="MobiDB-lite"/>
    </source>
</evidence>
<evidence type="ECO:0000313" key="3">
    <source>
        <dbReference type="Proteomes" id="UP000636800"/>
    </source>
</evidence>
<dbReference type="Proteomes" id="UP000636800">
    <property type="component" value="Chromosome 5"/>
</dbReference>
<dbReference type="EMBL" id="JADCNL010000005">
    <property type="protein sequence ID" value="KAG0480167.1"/>
    <property type="molecule type" value="Genomic_DNA"/>
</dbReference>
<dbReference type="AlphaFoldDB" id="A0A835R4U7"/>
<dbReference type="OrthoDB" id="1715808at2759"/>
<evidence type="ECO:0000313" key="2">
    <source>
        <dbReference type="EMBL" id="KAG0480167.1"/>
    </source>
</evidence>
<keyword evidence="3" id="KW-1185">Reference proteome</keyword>
<feature type="region of interest" description="Disordered" evidence="1">
    <location>
        <begin position="76"/>
        <end position="102"/>
    </location>
</feature>
<name>A0A835R4U7_VANPL</name>
<organism evidence="2 3">
    <name type="scientific">Vanilla planifolia</name>
    <name type="common">Vanilla</name>
    <dbReference type="NCBI Taxonomy" id="51239"/>
    <lineage>
        <taxon>Eukaryota</taxon>
        <taxon>Viridiplantae</taxon>
        <taxon>Streptophyta</taxon>
        <taxon>Embryophyta</taxon>
        <taxon>Tracheophyta</taxon>
        <taxon>Spermatophyta</taxon>
        <taxon>Magnoliopsida</taxon>
        <taxon>Liliopsida</taxon>
        <taxon>Asparagales</taxon>
        <taxon>Orchidaceae</taxon>
        <taxon>Vanilloideae</taxon>
        <taxon>Vanilleae</taxon>
        <taxon>Vanilla</taxon>
    </lineage>
</organism>